<proteinExistence type="predicted"/>
<reference evidence="3 4" key="1">
    <citation type="journal article" date="2010" name="Genome Biol. Evol.">
        <title>The sequence of a 1.8-mb bacterial linear plasmid reveals a rich evolutionary reservoir of secondary metabolic pathways.</title>
        <authorList>
            <person name="Medema M.H."/>
            <person name="Trefzer A."/>
            <person name="Kovalchuk A."/>
            <person name="van den Berg M."/>
            <person name="Mueller U."/>
            <person name="Heijne W."/>
            <person name="Wu L."/>
            <person name="Alam M.T."/>
            <person name="Ronning C.M."/>
            <person name="Nierman W.C."/>
            <person name="Bovenberg R.A.L."/>
            <person name="Breitling R."/>
            <person name="Takano E."/>
        </authorList>
    </citation>
    <scope>NUCLEOTIDE SEQUENCE [LARGE SCALE GENOMIC DNA]</scope>
    <source>
        <strain evidence="4">ATCC 27064 / DSM 738 / JCM 4710 / NBRC 13307 / NCIMB 12785 / NRRL 3585 / VKM Ac-602</strain>
    </source>
</reference>
<feature type="compositionally biased region" description="Pro residues" evidence="1">
    <location>
        <begin position="89"/>
        <end position="104"/>
    </location>
</feature>
<dbReference type="AlphaFoldDB" id="E2PVJ3"/>
<name>E2PVJ3_STRCL</name>
<evidence type="ECO:0000313" key="4">
    <source>
        <dbReference type="Proteomes" id="UP000002357"/>
    </source>
</evidence>
<keyword evidence="2" id="KW-0472">Membrane</keyword>
<evidence type="ECO:0000256" key="1">
    <source>
        <dbReference type="SAM" id="MobiDB-lite"/>
    </source>
</evidence>
<accession>E2PVJ3</accession>
<sequence>MNHKHAVPGIALIRPTVWRCPGRTRRSHRSAGVRVIPGTWPKSGARRSRCPAARPRCPARRTVRRAKHGPGVRGHGAQWDDDPAMSSPSSPPLPPRAPLPPDPSSGPLGRVRTKAGPRLLRAAVFAAVCVALSATGHAVASCAAVPWWTLAAGFAGVFALVLPLAGRARSLLVIGLALGAGQLALHTLFGLGQRHRTGAGGSASGSVSGDDALIRMAAELVCGAGPATLDAAEARRVVTLAGLNPPVAPGPAHPVPAPELLPSLPMLLGHLLAAVATGWLLRRGDLALARLVRLSERSARTARETAGQAEAAWLAPLRAALALACALGAGLPTGSAAPAGPRRHREEPPPPVSGEALQHTVIRRGPPARCVLAA</sequence>
<dbReference type="EMBL" id="CM000913">
    <property type="protein sequence ID" value="EFG07907.1"/>
    <property type="molecule type" value="Genomic_DNA"/>
</dbReference>
<keyword evidence="4" id="KW-1185">Reference proteome</keyword>
<keyword evidence="2" id="KW-0812">Transmembrane</keyword>
<feature type="region of interest" description="Disordered" evidence="1">
    <location>
        <begin position="334"/>
        <end position="359"/>
    </location>
</feature>
<feature type="compositionally biased region" description="Basic residues" evidence="1">
    <location>
        <begin position="57"/>
        <end position="70"/>
    </location>
</feature>
<feature type="transmembrane region" description="Helical" evidence="2">
    <location>
        <begin position="145"/>
        <end position="164"/>
    </location>
</feature>
<keyword evidence="2" id="KW-1133">Transmembrane helix</keyword>
<protein>
    <submittedName>
        <fullName evidence="3">Putative integral membrane protein</fullName>
    </submittedName>
</protein>
<evidence type="ECO:0000256" key="2">
    <source>
        <dbReference type="SAM" id="Phobius"/>
    </source>
</evidence>
<dbReference type="Proteomes" id="UP000002357">
    <property type="component" value="Chromosome"/>
</dbReference>
<dbReference type="eggNOG" id="ENOG502ZKE2">
    <property type="taxonomic scope" value="Bacteria"/>
</dbReference>
<feature type="transmembrane region" description="Helical" evidence="2">
    <location>
        <begin position="119"/>
        <end position="139"/>
    </location>
</feature>
<feature type="transmembrane region" description="Helical" evidence="2">
    <location>
        <begin position="171"/>
        <end position="189"/>
    </location>
</feature>
<dbReference type="STRING" id="1901.BB341_14370"/>
<gene>
    <name evidence="3" type="ORF">SCLAV_2834</name>
</gene>
<feature type="region of interest" description="Disordered" evidence="1">
    <location>
        <begin position="23"/>
        <end position="112"/>
    </location>
</feature>
<organism evidence="3 4">
    <name type="scientific">Streptomyces clavuligerus</name>
    <dbReference type="NCBI Taxonomy" id="1901"/>
    <lineage>
        <taxon>Bacteria</taxon>
        <taxon>Bacillati</taxon>
        <taxon>Actinomycetota</taxon>
        <taxon>Actinomycetes</taxon>
        <taxon>Kitasatosporales</taxon>
        <taxon>Streptomycetaceae</taxon>
        <taxon>Streptomyces</taxon>
    </lineage>
</organism>
<evidence type="ECO:0000313" key="3">
    <source>
        <dbReference type="EMBL" id="EFG07907.1"/>
    </source>
</evidence>